<evidence type="ECO:0008006" key="6">
    <source>
        <dbReference type="Google" id="ProtNLM"/>
    </source>
</evidence>
<feature type="repeat" description="WD" evidence="3">
    <location>
        <begin position="158"/>
        <end position="190"/>
    </location>
</feature>
<dbReference type="Pfam" id="PF00400">
    <property type="entry name" value="WD40"/>
    <property type="match status" value="1"/>
</dbReference>
<dbReference type="InterPro" id="IPR036322">
    <property type="entry name" value="WD40_repeat_dom_sf"/>
</dbReference>
<organism evidence="4 5">
    <name type="scientific">Phrynosoma platyrhinos</name>
    <name type="common">Desert horned lizard</name>
    <dbReference type="NCBI Taxonomy" id="52577"/>
    <lineage>
        <taxon>Eukaryota</taxon>
        <taxon>Metazoa</taxon>
        <taxon>Chordata</taxon>
        <taxon>Craniata</taxon>
        <taxon>Vertebrata</taxon>
        <taxon>Euteleostomi</taxon>
        <taxon>Lepidosauria</taxon>
        <taxon>Squamata</taxon>
        <taxon>Bifurcata</taxon>
        <taxon>Unidentata</taxon>
        <taxon>Episquamata</taxon>
        <taxon>Toxicofera</taxon>
        <taxon>Iguania</taxon>
        <taxon>Phrynosomatidae</taxon>
        <taxon>Phrynosomatinae</taxon>
        <taxon>Phrynosoma</taxon>
    </lineage>
</organism>
<gene>
    <name evidence="4" type="ORF">JD844_008536</name>
</gene>
<keyword evidence="2" id="KW-0677">Repeat</keyword>
<dbReference type="InterPro" id="IPR033010">
    <property type="entry name" value="Cdc20/Fizzy"/>
</dbReference>
<protein>
    <recommendedName>
        <fullName evidence="6">Cell division cycle 20B</fullName>
    </recommendedName>
</protein>
<dbReference type="InterPro" id="IPR001680">
    <property type="entry name" value="WD40_rpt"/>
</dbReference>
<evidence type="ECO:0000256" key="1">
    <source>
        <dbReference type="ARBA" id="ARBA00022574"/>
    </source>
</evidence>
<comment type="caution">
    <text evidence="4">The sequence shown here is derived from an EMBL/GenBank/DDBJ whole genome shotgun (WGS) entry which is preliminary data.</text>
</comment>
<sequence length="225" mass="25316">MIPIGCKGGSHEQNISAHNEACPLQPETRFHVTGLRDDYYLNILDWSQANLIALALESVVHIWNGERSEKLESIFLYSGSKYIASLAWMRENSYLALGTSDGEVQVGVSYFQSLIFRENEYGAANLSILLFLTVHSGSRLGYIHHHDIREAKQYIGMVRQSKQSISSLQWSPDTKLLACGSSDGLLNIWSNDLGVEMHCTPLNTVLHSSAVKVRWRINLQINLHM</sequence>
<keyword evidence="1 3" id="KW-0853">WD repeat</keyword>
<dbReference type="SUPFAM" id="SSF50978">
    <property type="entry name" value="WD40 repeat-like"/>
    <property type="match status" value="1"/>
</dbReference>
<keyword evidence="5" id="KW-1185">Reference proteome</keyword>
<dbReference type="Gene3D" id="2.130.10.10">
    <property type="entry name" value="YVTN repeat-like/Quinoprotein amine dehydrogenase"/>
    <property type="match status" value="1"/>
</dbReference>
<proteinExistence type="predicted"/>
<reference evidence="4 5" key="1">
    <citation type="journal article" date="2022" name="Gigascience">
        <title>A chromosome-level genome assembly and annotation of the desert horned lizard, Phrynosoma platyrhinos, provides insight into chromosomal rearrangements among reptiles.</title>
        <authorList>
            <person name="Koochekian N."/>
            <person name="Ascanio A."/>
            <person name="Farleigh K."/>
            <person name="Card D.C."/>
            <person name="Schield D.R."/>
            <person name="Castoe T.A."/>
            <person name="Jezkova T."/>
        </authorList>
    </citation>
    <scope>NUCLEOTIDE SEQUENCE [LARGE SCALE GENOMIC DNA]</scope>
    <source>
        <strain evidence="4">NK-2021</strain>
    </source>
</reference>
<dbReference type="InterPro" id="IPR015943">
    <property type="entry name" value="WD40/YVTN_repeat-like_dom_sf"/>
</dbReference>
<dbReference type="PANTHER" id="PTHR19918">
    <property type="entry name" value="CELL DIVISION CYCLE 20 CDC20 FIZZY -RELATED"/>
    <property type="match status" value="1"/>
</dbReference>
<evidence type="ECO:0000256" key="2">
    <source>
        <dbReference type="ARBA" id="ARBA00022737"/>
    </source>
</evidence>
<dbReference type="Proteomes" id="UP000826234">
    <property type="component" value="Unassembled WGS sequence"/>
</dbReference>
<dbReference type="SMART" id="SM00320">
    <property type="entry name" value="WD40"/>
    <property type="match status" value="2"/>
</dbReference>
<dbReference type="PANTHER" id="PTHR19918:SF4">
    <property type="entry name" value="CELL DIVISION CYCLE PROTEIN 20 HOMOLOG B"/>
    <property type="match status" value="1"/>
</dbReference>
<evidence type="ECO:0000313" key="4">
    <source>
        <dbReference type="EMBL" id="KAH0627944.1"/>
    </source>
</evidence>
<evidence type="ECO:0000256" key="3">
    <source>
        <dbReference type="PROSITE-ProRule" id="PRU00221"/>
    </source>
</evidence>
<dbReference type="EMBL" id="JAIPUX010000439">
    <property type="protein sequence ID" value="KAH0627944.1"/>
    <property type="molecule type" value="Genomic_DNA"/>
</dbReference>
<dbReference type="PROSITE" id="PS50082">
    <property type="entry name" value="WD_REPEATS_2"/>
    <property type="match status" value="1"/>
</dbReference>
<accession>A0ABQ7TDX1</accession>
<evidence type="ECO:0000313" key="5">
    <source>
        <dbReference type="Proteomes" id="UP000826234"/>
    </source>
</evidence>
<dbReference type="PROSITE" id="PS50294">
    <property type="entry name" value="WD_REPEATS_REGION"/>
    <property type="match status" value="1"/>
</dbReference>
<name>A0ABQ7TDX1_PHRPL</name>